<dbReference type="EMBL" id="CP003156">
    <property type="protein sequence ID" value="AEV33842.1"/>
    <property type="molecule type" value="Genomic_DNA"/>
</dbReference>
<dbReference type="HOGENOM" id="CLU_108463_1_0_10"/>
<dbReference type="AlphaFoldDB" id="G8R199"/>
<evidence type="ECO:0000256" key="1">
    <source>
        <dbReference type="SAM" id="SignalP"/>
    </source>
</evidence>
<dbReference type="eggNOG" id="COG2353">
    <property type="taxonomic scope" value="Bacteria"/>
</dbReference>
<keyword evidence="3" id="KW-1185">Reference proteome</keyword>
<dbReference type="Proteomes" id="UP000005631">
    <property type="component" value="Chromosome"/>
</dbReference>
<protein>
    <submittedName>
        <fullName evidence="2">YceI-like protein</fullName>
    </submittedName>
</protein>
<evidence type="ECO:0000313" key="3">
    <source>
        <dbReference type="Proteomes" id="UP000005631"/>
    </source>
</evidence>
<gene>
    <name evidence="2" type="ordered locus">Oweho_2884</name>
</gene>
<dbReference type="RefSeq" id="WP_014203191.1">
    <property type="nucleotide sequence ID" value="NC_016599.1"/>
</dbReference>
<evidence type="ECO:0000313" key="2">
    <source>
        <dbReference type="EMBL" id="AEV33842.1"/>
    </source>
</evidence>
<dbReference type="STRING" id="926562.Oweho_2884"/>
<accession>G8R199</accession>
<dbReference type="Gene3D" id="2.40.128.110">
    <property type="entry name" value="Lipid/polyisoprenoid-binding, YceI-like"/>
    <property type="match status" value="1"/>
</dbReference>
<proteinExistence type="predicted"/>
<reference evidence="2 3" key="1">
    <citation type="journal article" date="2012" name="Stand. Genomic Sci.">
        <title>Genome sequence of the orange-pigmented seawater bacterium Owenweeksia hongkongensis type strain (UST20020801(T)).</title>
        <authorList>
            <person name="Riedel T."/>
            <person name="Held B."/>
            <person name="Nolan M."/>
            <person name="Lucas S."/>
            <person name="Lapidus A."/>
            <person name="Tice H."/>
            <person name="Del Rio T.G."/>
            <person name="Cheng J.F."/>
            <person name="Han C."/>
            <person name="Tapia R."/>
            <person name="Goodwin L.A."/>
            <person name="Pitluck S."/>
            <person name="Liolios K."/>
            <person name="Mavromatis K."/>
            <person name="Pagani I."/>
            <person name="Ivanova N."/>
            <person name="Mikhailova N."/>
            <person name="Pati A."/>
            <person name="Chen A."/>
            <person name="Palaniappan K."/>
            <person name="Rohde M."/>
            <person name="Tindall B.J."/>
            <person name="Detter J.C."/>
            <person name="Goker M."/>
            <person name="Woyke T."/>
            <person name="Bristow J."/>
            <person name="Eisen J.A."/>
            <person name="Markowitz V."/>
            <person name="Hugenholtz P."/>
            <person name="Klenk H.P."/>
            <person name="Kyrpides N.C."/>
        </authorList>
    </citation>
    <scope>NUCLEOTIDE SEQUENCE</scope>
    <source>
        <strain evidence="3">DSM 17368 / JCM 12287 / NRRL B-23963</strain>
    </source>
</reference>
<dbReference type="SUPFAM" id="SSF101874">
    <property type="entry name" value="YceI-like"/>
    <property type="match status" value="1"/>
</dbReference>
<dbReference type="KEGG" id="oho:Oweho_2884"/>
<dbReference type="OrthoDB" id="1121590at2"/>
<keyword evidence="1" id="KW-0732">Signal</keyword>
<feature type="signal peptide" evidence="1">
    <location>
        <begin position="1"/>
        <end position="23"/>
    </location>
</feature>
<feature type="chain" id="PRO_5003515288" evidence="1">
    <location>
        <begin position="24"/>
        <end position="198"/>
    </location>
</feature>
<name>G8R199_OWEHD</name>
<dbReference type="InterPro" id="IPR036761">
    <property type="entry name" value="TTHA0802/YceI-like_sf"/>
</dbReference>
<organism evidence="2 3">
    <name type="scientific">Owenweeksia hongkongensis (strain DSM 17368 / CIP 108786 / JCM 12287 / NRRL B-23963 / UST20020801)</name>
    <dbReference type="NCBI Taxonomy" id="926562"/>
    <lineage>
        <taxon>Bacteria</taxon>
        <taxon>Pseudomonadati</taxon>
        <taxon>Bacteroidota</taxon>
        <taxon>Flavobacteriia</taxon>
        <taxon>Flavobacteriales</taxon>
        <taxon>Owenweeksiaceae</taxon>
        <taxon>Owenweeksia</taxon>
    </lineage>
</organism>
<sequence>MLKIWILLLFFSPFLLLSQTTHQEWFQIEDSEINILGTSNVTDYQCVLHDLENNSDLQIKSTTKDLLITLENAVIKLKSNGFNCNSSPMTKDFLKTIQAEEYPLIYIEFLSFQLNHSVTEKRPQKNVIARIAVTLAGVRKVYSLKLDSLEFKMDSITTKGKKEIKMSDFDIEAPSALFGLVKADDLVTIDFRIVFNLK</sequence>